<dbReference type="OrthoDB" id="3256376at2759"/>
<organism evidence="2 3">
    <name type="scientific">Lottia gigantea</name>
    <name type="common">Giant owl limpet</name>
    <dbReference type="NCBI Taxonomy" id="225164"/>
    <lineage>
        <taxon>Eukaryota</taxon>
        <taxon>Metazoa</taxon>
        <taxon>Spiralia</taxon>
        <taxon>Lophotrochozoa</taxon>
        <taxon>Mollusca</taxon>
        <taxon>Gastropoda</taxon>
        <taxon>Patellogastropoda</taxon>
        <taxon>Lottioidea</taxon>
        <taxon>Lottiidae</taxon>
        <taxon>Lottia</taxon>
    </lineage>
</organism>
<feature type="domain" description="Fibronectin type-III" evidence="1">
    <location>
        <begin position="45"/>
        <end position="130"/>
    </location>
</feature>
<feature type="domain" description="Fibronectin type-III" evidence="1">
    <location>
        <begin position="281"/>
        <end position="358"/>
    </location>
</feature>
<evidence type="ECO:0000313" key="2">
    <source>
        <dbReference type="EMBL" id="ESO98470.1"/>
    </source>
</evidence>
<dbReference type="SMART" id="SM00060">
    <property type="entry name" value="FN3"/>
    <property type="match status" value="3"/>
</dbReference>
<dbReference type="RefSeq" id="XP_009050857.1">
    <property type="nucleotide sequence ID" value="XM_009052609.1"/>
</dbReference>
<dbReference type="InterPro" id="IPR003961">
    <property type="entry name" value="FN3_dom"/>
</dbReference>
<dbReference type="Proteomes" id="UP000030746">
    <property type="component" value="Unassembled WGS sequence"/>
</dbReference>
<proteinExistence type="predicted"/>
<reference evidence="2 3" key="1">
    <citation type="journal article" date="2013" name="Nature">
        <title>Insights into bilaterian evolution from three spiralian genomes.</title>
        <authorList>
            <person name="Simakov O."/>
            <person name="Marletaz F."/>
            <person name="Cho S.J."/>
            <person name="Edsinger-Gonzales E."/>
            <person name="Havlak P."/>
            <person name="Hellsten U."/>
            <person name="Kuo D.H."/>
            <person name="Larsson T."/>
            <person name="Lv J."/>
            <person name="Arendt D."/>
            <person name="Savage R."/>
            <person name="Osoegawa K."/>
            <person name="de Jong P."/>
            <person name="Grimwood J."/>
            <person name="Chapman J.A."/>
            <person name="Shapiro H."/>
            <person name="Aerts A."/>
            <person name="Otillar R.P."/>
            <person name="Terry A.Y."/>
            <person name="Boore J.L."/>
            <person name="Grigoriev I.V."/>
            <person name="Lindberg D.R."/>
            <person name="Seaver E.C."/>
            <person name="Weisblat D.A."/>
            <person name="Putnam N.H."/>
            <person name="Rokhsar D.S."/>
        </authorList>
    </citation>
    <scope>NUCLEOTIDE SEQUENCE [LARGE SCALE GENOMIC DNA]</scope>
</reference>
<gene>
    <name evidence="2" type="ORF">LOTGIDRAFT_174281</name>
</gene>
<dbReference type="OMA" id="FIVEHRT"/>
<dbReference type="AlphaFoldDB" id="V4AU60"/>
<name>V4AU60_LOTGI</name>
<keyword evidence="3" id="KW-1185">Reference proteome</keyword>
<evidence type="ECO:0000313" key="3">
    <source>
        <dbReference type="Proteomes" id="UP000030746"/>
    </source>
</evidence>
<sequence length="400" mass="44940">MSFVFTDNEVSAANVILTKPTVVCKYTPLLPDQDMIDRMLKYRRSSDVSDGLGDDNSSLVYLRWNVLGLNGVSTSIPLAFVVSLKSRYKIRESAWKTVAFTNFSFVPITGLSPSSEYNFRITVVGVEGIVDKAKDTDWTSIPEARAGVDAPKSISLIKQYYKGSSVHALMGWTPGKHGGCYFKLYWMKSNHGNYKTQDVKEWSKFEFEISDLDFNSEYIVEVETYDKDFLKSSKPSTKIKFRTLDCLNSTGHDYDICAPDQLSNITLEIGPKHIVDGQEVSDVEINWTLPQYISPSNDIEHIFLTWRKEPSIALSKYIIPHHGDRLLSKTAENVTLFGLHWNSVYAITTQVRSAGGISDKTINHAQLGSAYADINPEEITFEQTTSTVAEQLGMYPTLTN</sequence>
<dbReference type="HOGENOM" id="CLU_689444_0_0_1"/>
<dbReference type="InterPro" id="IPR036116">
    <property type="entry name" value="FN3_sf"/>
</dbReference>
<accession>V4AU60</accession>
<dbReference type="CDD" id="cd00063">
    <property type="entry name" value="FN3"/>
    <property type="match status" value="1"/>
</dbReference>
<protein>
    <recommendedName>
        <fullName evidence="1">Fibronectin type-III domain-containing protein</fullName>
    </recommendedName>
</protein>
<dbReference type="EMBL" id="KB201258">
    <property type="protein sequence ID" value="ESO98470.1"/>
    <property type="molecule type" value="Genomic_DNA"/>
</dbReference>
<dbReference type="GeneID" id="20242686"/>
<dbReference type="STRING" id="225164.V4AU60"/>
<evidence type="ECO:0000259" key="1">
    <source>
        <dbReference type="SMART" id="SM00060"/>
    </source>
</evidence>
<dbReference type="KEGG" id="lgi:LOTGIDRAFT_174281"/>
<dbReference type="SUPFAM" id="SSF49265">
    <property type="entry name" value="Fibronectin type III"/>
    <property type="match status" value="1"/>
</dbReference>
<feature type="domain" description="Fibronectin type-III" evidence="1">
    <location>
        <begin position="151"/>
        <end position="232"/>
    </location>
</feature>
<dbReference type="CTD" id="20242686"/>